<name>A0A7S1YAU1_9EUKA</name>
<dbReference type="PANTHER" id="PTHR22958:SF1">
    <property type="entry name" value="GLYCEROPHOSPHOCHOLINE PHOSPHODIESTERASE GPCPD1"/>
    <property type="match status" value="1"/>
</dbReference>
<dbReference type="PANTHER" id="PTHR22958">
    <property type="entry name" value="GLYCEROPHOSPHORYL DIESTER PHOSPHODIESTERASE"/>
    <property type="match status" value="1"/>
</dbReference>
<accession>A0A7S1YAU1</accession>
<dbReference type="EMBL" id="HBGL01003956">
    <property type="protein sequence ID" value="CAD9291042.1"/>
    <property type="molecule type" value="Transcribed_RNA"/>
</dbReference>
<evidence type="ECO:0000256" key="2">
    <source>
        <dbReference type="SAM" id="MobiDB-lite"/>
    </source>
</evidence>
<dbReference type="GO" id="GO:0046475">
    <property type="term" value="P:glycerophospholipid catabolic process"/>
    <property type="evidence" value="ECO:0007669"/>
    <property type="project" value="TreeGrafter"/>
</dbReference>
<evidence type="ECO:0000256" key="1">
    <source>
        <dbReference type="ARBA" id="ARBA00022801"/>
    </source>
</evidence>
<feature type="compositionally biased region" description="Polar residues" evidence="2">
    <location>
        <begin position="177"/>
        <end position="187"/>
    </location>
</feature>
<feature type="compositionally biased region" description="Basic and acidic residues" evidence="2">
    <location>
        <begin position="196"/>
        <end position="208"/>
    </location>
</feature>
<gene>
    <name evidence="4" type="ORF">SSP0437_LOCUS3048</name>
</gene>
<dbReference type="PROSITE" id="PS51704">
    <property type="entry name" value="GP_PDE"/>
    <property type="match status" value="1"/>
</dbReference>
<feature type="domain" description="GP-PDE" evidence="3">
    <location>
        <begin position="410"/>
        <end position="680"/>
    </location>
</feature>
<evidence type="ECO:0000313" key="4">
    <source>
        <dbReference type="EMBL" id="CAD9291042.1"/>
    </source>
</evidence>
<organism evidence="4">
    <name type="scientific">Sexangularia sp. CB-2014</name>
    <dbReference type="NCBI Taxonomy" id="1486929"/>
    <lineage>
        <taxon>Eukaryota</taxon>
        <taxon>Amoebozoa</taxon>
        <taxon>Tubulinea</taxon>
        <taxon>Elardia</taxon>
        <taxon>Arcellinida</taxon>
        <taxon>Arcellinida incertae sedis</taxon>
        <taxon>Sexangularia</taxon>
    </lineage>
</organism>
<dbReference type="SUPFAM" id="SSF51695">
    <property type="entry name" value="PLC-like phosphodiesterases"/>
    <property type="match status" value="1"/>
</dbReference>
<dbReference type="Pfam" id="PF03009">
    <property type="entry name" value="GDPD"/>
    <property type="match status" value="1"/>
</dbReference>
<dbReference type="InterPro" id="IPR030395">
    <property type="entry name" value="GP_PDE_dom"/>
</dbReference>
<dbReference type="InterPro" id="IPR051578">
    <property type="entry name" value="GDPD"/>
</dbReference>
<dbReference type="Gene3D" id="3.20.20.190">
    <property type="entry name" value="Phosphatidylinositol (PI) phosphodiesterase"/>
    <property type="match status" value="1"/>
</dbReference>
<dbReference type="AlphaFoldDB" id="A0A7S1YAU1"/>
<reference evidence="4" key="1">
    <citation type="submission" date="2021-01" db="EMBL/GenBank/DDBJ databases">
        <authorList>
            <person name="Corre E."/>
            <person name="Pelletier E."/>
            <person name="Niang G."/>
            <person name="Scheremetjew M."/>
            <person name="Finn R."/>
            <person name="Kale V."/>
            <person name="Holt S."/>
            <person name="Cochrane G."/>
            <person name="Meng A."/>
            <person name="Brown T."/>
            <person name="Cohen L."/>
        </authorList>
    </citation>
    <scope>NUCLEOTIDE SEQUENCE</scope>
    <source>
        <strain evidence="4">ATCC 50979</strain>
    </source>
</reference>
<proteinExistence type="predicted"/>
<protein>
    <recommendedName>
        <fullName evidence="3">GP-PDE domain-containing protein</fullName>
    </recommendedName>
</protein>
<sequence>MTTKVTFKVEVPPPPSLPPNKKIKCLYLRLVTNPTSASSSSLDLPQTICHLSEAIPLSFSATAPGIASHTIALSSGTTITYQYGASVTTSGASAGQPRHIDINGEAGGEAGRKGQRQGQPLPTVVQAKTLQSNDNSCAVGGGEGVEVVWERDTRSIVPLGLSFFVLDSAPRLRHPSAASSTDDYGTPSSSLSLELDPSRLTRRPDRGTRAQGFQRTGASFLDQTCQWRFELGPQTLHESNRALGTTNVAAVDFRYPSDDLTLPPLARQLPIVSVSMAAWRSPTHAVVLTPDPEDGTCTLHLDKPSNPYDILDFAYQCAPTTAPLVYFDLYVWSGSQPHILAHDSEAFVGRAAFQGEQLTEETTNLFTLPIFNRGLGVVGSLNLRVTRIRPFAHPLLSRVTARTYSKESDTVDIGHRGFGANGAVSGDPSAKRRTRVAENTILSFVTAARVMNHVEFDVQMTKDGIPVIWHDFVLGSSGKTVFSVTLEEMRSIVGTRHTDVAVGDTVPTLADVLTKTPVTLGCDVELKWPSVFSRHVFPDMNMFLDEVLRVVFDHAAGTDRPIFFSCFDPMVCLMLSLKQPRYPVFFLTEGGKEELIDPVRNSLAAAVHFAERFNLLGVVTRATPLATSPALISFIKARYPHVLLATYGAENNDEDFVKLQEELGVDAVISDHRVLDNMRDKRMVAQNEQQF</sequence>
<dbReference type="GO" id="GO:0008081">
    <property type="term" value="F:phosphoric diester hydrolase activity"/>
    <property type="evidence" value="ECO:0007669"/>
    <property type="project" value="InterPro"/>
</dbReference>
<evidence type="ECO:0000259" key="3">
    <source>
        <dbReference type="PROSITE" id="PS51704"/>
    </source>
</evidence>
<keyword evidence="1" id="KW-0378">Hydrolase</keyword>
<dbReference type="CDD" id="cd08572">
    <property type="entry name" value="GDPD_GDE5_like"/>
    <property type="match status" value="1"/>
</dbReference>
<feature type="region of interest" description="Disordered" evidence="2">
    <location>
        <begin position="174"/>
        <end position="212"/>
    </location>
</feature>
<dbReference type="InterPro" id="IPR017946">
    <property type="entry name" value="PLC-like_Pdiesterase_TIM-brl"/>
</dbReference>